<keyword evidence="5 8" id="KW-0805">Transcription regulation</keyword>
<evidence type="ECO:0000256" key="6">
    <source>
        <dbReference type="ARBA" id="ARBA00023163"/>
    </source>
</evidence>
<evidence type="ECO:0000256" key="2">
    <source>
        <dbReference type="ARBA" id="ARBA00004604"/>
    </source>
</evidence>
<evidence type="ECO:0000256" key="7">
    <source>
        <dbReference type="ARBA" id="ARBA00023242"/>
    </source>
</evidence>
<reference evidence="10 11" key="1">
    <citation type="submission" date="2016-05" db="EMBL/GenBank/DDBJ databases">
        <title>Comparative genomics of biotechnologically important yeasts.</title>
        <authorList>
            <consortium name="DOE Joint Genome Institute"/>
            <person name="Riley R."/>
            <person name="Haridas S."/>
            <person name="Wolfe K.H."/>
            <person name="Lopes M.R."/>
            <person name="Hittinger C.T."/>
            <person name="Goker M."/>
            <person name="Salamov A."/>
            <person name="Wisecaver J."/>
            <person name="Long T.M."/>
            <person name="Aerts A.L."/>
            <person name="Barry K."/>
            <person name="Choi C."/>
            <person name="Clum A."/>
            <person name="Coughlan A.Y."/>
            <person name="Deshpande S."/>
            <person name="Douglass A.P."/>
            <person name="Hanson S.J."/>
            <person name="Klenk H.-P."/>
            <person name="LaButti K."/>
            <person name="Lapidus A."/>
            <person name="Lindquist E."/>
            <person name="Lipzen A."/>
            <person name="Meier-kolthoff J.P."/>
            <person name="Ohm R.A."/>
            <person name="Otillar R.P."/>
            <person name="Pangilinan J."/>
            <person name="Peng Y."/>
            <person name="Rokas A."/>
            <person name="Rosa C.A."/>
            <person name="Scheuner C."/>
            <person name="Sibirny A.A."/>
            <person name="Slot J.C."/>
            <person name="Stielow J.B."/>
            <person name="Sun H."/>
            <person name="Kurtzman C.P."/>
            <person name="Blackwell M."/>
            <person name="Grigoriev I.V."/>
            <person name="Jeffries T.W."/>
        </authorList>
    </citation>
    <scope>NUCLEOTIDE SEQUENCE [LARGE SCALE GENOMIC DNA]</scope>
    <source>
        <strain evidence="10 11">NRRL YB-4993</strain>
    </source>
</reference>
<protein>
    <recommendedName>
        <fullName evidence="4 8">Regulator of rDNA transcription 14</fullName>
    </recommendedName>
</protein>
<dbReference type="AlphaFoldDB" id="A0A1A0H6Z8"/>
<evidence type="ECO:0000313" key="11">
    <source>
        <dbReference type="Proteomes" id="UP000092555"/>
    </source>
</evidence>
<comment type="subcellular location">
    <subcellularLocation>
        <location evidence="2 8">Nucleus</location>
        <location evidence="2 8">Nucleolus</location>
    </subcellularLocation>
</comment>
<evidence type="ECO:0000256" key="5">
    <source>
        <dbReference type="ARBA" id="ARBA00023015"/>
    </source>
</evidence>
<comment type="function">
    <text evidence="1 8">Involved in ribosome biogenesis, probably through modulation of rDNA transcription.</text>
</comment>
<proteinExistence type="inferred from homology"/>
<dbReference type="Pfam" id="PF17075">
    <property type="entry name" value="RRT14"/>
    <property type="match status" value="1"/>
</dbReference>
<dbReference type="OrthoDB" id="4069371at2759"/>
<dbReference type="InterPro" id="IPR031404">
    <property type="entry name" value="Rrt14"/>
</dbReference>
<comment type="similarity">
    <text evidence="3 8">Belongs to the RRT14 family.</text>
</comment>
<dbReference type="GO" id="GO:0005730">
    <property type="term" value="C:nucleolus"/>
    <property type="evidence" value="ECO:0007669"/>
    <property type="project" value="UniProtKB-SubCell"/>
</dbReference>
<evidence type="ECO:0000256" key="1">
    <source>
        <dbReference type="ARBA" id="ARBA00002711"/>
    </source>
</evidence>
<gene>
    <name evidence="8" type="primary">RRT14</name>
    <name evidence="10" type="ORF">METBIDRAFT_45070</name>
</gene>
<dbReference type="STRING" id="869754.A0A1A0H6Z8"/>
<dbReference type="EMBL" id="LXTC01000005">
    <property type="protein sequence ID" value="OBA19874.1"/>
    <property type="molecule type" value="Genomic_DNA"/>
</dbReference>
<evidence type="ECO:0000313" key="10">
    <source>
        <dbReference type="EMBL" id="OBA19874.1"/>
    </source>
</evidence>
<dbReference type="RefSeq" id="XP_018710399.1">
    <property type="nucleotide sequence ID" value="XM_018857873.1"/>
</dbReference>
<keyword evidence="9" id="KW-0175">Coiled coil</keyword>
<keyword evidence="7 8" id="KW-0539">Nucleus</keyword>
<keyword evidence="11" id="KW-1185">Reference proteome</keyword>
<sequence length="194" mass="22274">MAFSSDLSKTRSQATLNKLFENMLPGSTTRSNIPLKKISTTENFSREVSKKRLSKEEIKKANKIEKAKRNKQLNKNLEKEKLFSKNVKYNVIKSHKNSQNISEEEQKYLKKLIKKNSFAVRRAGGLDDPMIKDEVEELRSEILALTNEKYDRSKERQQKAKLSSFNEKVKSGVLTYPGLTPGLAPVDYDESDDE</sequence>
<comment type="caution">
    <text evidence="10">The sequence shown here is derived from an EMBL/GenBank/DDBJ whole genome shotgun (WGS) entry which is preliminary data.</text>
</comment>
<name>A0A1A0H6Z8_9ASCO</name>
<accession>A0A1A0H6Z8</accession>
<organism evidence="10 11">
    <name type="scientific">Metschnikowia bicuspidata var. bicuspidata NRRL YB-4993</name>
    <dbReference type="NCBI Taxonomy" id="869754"/>
    <lineage>
        <taxon>Eukaryota</taxon>
        <taxon>Fungi</taxon>
        <taxon>Dikarya</taxon>
        <taxon>Ascomycota</taxon>
        <taxon>Saccharomycotina</taxon>
        <taxon>Pichiomycetes</taxon>
        <taxon>Metschnikowiaceae</taxon>
        <taxon>Metschnikowia</taxon>
    </lineage>
</organism>
<dbReference type="GeneID" id="30030849"/>
<evidence type="ECO:0000256" key="4">
    <source>
        <dbReference type="ARBA" id="ARBA00014115"/>
    </source>
</evidence>
<evidence type="ECO:0000256" key="9">
    <source>
        <dbReference type="SAM" id="Coils"/>
    </source>
</evidence>
<feature type="coiled-coil region" evidence="9">
    <location>
        <begin position="50"/>
        <end position="80"/>
    </location>
</feature>
<dbReference type="Proteomes" id="UP000092555">
    <property type="component" value="Unassembled WGS sequence"/>
</dbReference>
<evidence type="ECO:0000256" key="3">
    <source>
        <dbReference type="ARBA" id="ARBA00007142"/>
    </source>
</evidence>
<keyword evidence="6 8" id="KW-0804">Transcription</keyword>
<evidence type="ECO:0000256" key="8">
    <source>
        <dbReference type="RuleBase" id="RU362137"/>
    </source>
</evidence>